<dbReference type="EMBL" id="KZ110596">
    <property type="protein sequence ID" value="OSX62997.1"/>
    <property type="molecule type" value="Genomic_DNA"/>
</dbReference>
<evidence type="ECO:0000313" key="2">
    <source>
        <dbReference type="EMBL" id="OSX62997.1"/>
    </source>
</evidence>
<dbReference type="RefSeq" id="XP_024339791.1">
    <property type="nucleotide sequence ID" value="XM_024476948.1"/>
</dbReference>
<protein>
    <submittedName>
        <fullName evidence="2">Uncharacterized protein</fullName>
    </submittedName>
</protein>
<reference evidence="2 3" key="1">
    <citation type="submission" date="2017-04" db="EMBL/GenBank/DDBJ databases">
        <title>Genome Sequence of the Model Brown-Rot Fungus Postia placenta SB12.</title>
        <authorList>
            <consortium name="DOE Joint Genome Institute"/>
            <person name="Gaskell J."/>
            <person name="Kersten P."/>
            <person name="Larrondo L.F."/>
            <person name="Canessa P."/>
            <person name="Martinez D."/>
            <person name="Hibbett D."/>
            <person name="Schmoll M."/>
            <person name="Kubicek C.P."/>
            <person name="Martinez A.T."/>
            <person name="Yadav J."/>
            <person name="Master E."/>
            <person name="Magnuson J.K."/>
            <person name="James T."/>
            <person name="Yaver D."/>
            <person name="Berka R."/>
            <person name="Labutti K."/>
            <person name="Lipzen A."/>
            <person name="Aerts A."/>
            <person name="Barry K."/>
            <person name="Henrissat B."/>
            <person name="Blanchette R."/>
            <person name="Grigoriev I."/>
            <person name="Cullen D."/>
        </authorList>
    </citation>
    <scope>NUCLEOTIDE SEQUENCE [LARGE SCALE GENOMIC DNA]</scope>
    <source>
        <strain evidence="2 3">MAD-698-R-SB12</strain>
    </source>
</reference>
<dbReference type="AlphaFoldDB" id="A0A1X6N2Z1"/>
<keyword evidence="3" id="KW-1185">Reference proteome</keyword>
<organism evidence="2 3">
    <name type="scientific">Postia placenta MAD-698-R-SB12</name>
    <dbReference type="NCBI Taxonomy" id="670580"/>
    <lineage>
        <taxon>Eukaryota</taxon>
        <taxon>Fungi</taxon>
        <taxon>Dikarya</taxon>
        <taxon>Basidiomycota</taxon>
        <taxon>Agaricomycotina</taxon>
        <taxon>Agaricomycetes</taxon>
        <taxon>Polyporales</taxon>
        <taxon>Adustoporiaceae</taxon>
        <taxon>Rhodonia</taxon>
    </lineage>
</organism>
<gene>
    <name evidence="2" type="ORF">POSPLADRAFT_1033602</name>
</gene>
<proteinExistence type="predicted"/>
<feature type="region of interest" description="Disordered" evidence="1">
    <location>
        <begin position="336"/>
        <end position="367"/>
    </location>
</feature>
<evidence type="ECO:0000256" key="1">
    <source>
        <dbReference type="SAM" id="MobiDB-lite"/>
    </source>
</evidence>
<feature type="compositionally biased region" description="Polar residues" evidence="1">
    <location>
        <begin position="339"/>
        <end position="355"/>
    </location>
</feature>
<sequence length="533" mass="58311">MGPQSASRETRMTFSGFMEGQAAKQIVRLLRDCETVVLACVTAAKVDSTTYSTVLPGSDGTTAIRPALEEDYVIFVAAYQAKDKADLMQRREQIRQGQVLQAQTVRKLNVFVHTVNKSYSACFNDAEADISHRNNARLPVHAQYSACYNVDASNCKSYGNSRSASRRIELNMQFRFSRVHRTEGPTTTRSGQNARYNTDAWTKKRGAHMHLRQLAVKLQQARAAAMWTIGLRTWVDHTEMQSQMRRYSRSGGKQASRIVRENCGRSRARIPLPLASLADFRGCSTLVWAGRGGSTAASNRHAPVGYVSASPLHRRGGTSYLGFQRGPQVGDVIGHNETDAGNNDRSLRVNGSSPAQRPALPAGRRNQGGWAGVVRRLARRCDDARPRAGRHAPAFAGEQRHTLALRCKAGGDAPALRKCSRSGADSRGMASAYICSLGRQTGSEQDGLRYETWASKNTERRVSAHASTTTDASFAEGSGGGTASTGRSELVESRRPEIVCTRRSGKGSRKTGGLGEWIAKYHVHKGRERQADP</sequence>
<dbReference type="Proteomes" id="UP000194127">
    <property type="component" value="Unassembled WGS sequence"/>
</dbReference>
<evidence type="ECO:0000313" key="3">
    <source>
        <dbReference type="Proteomes" id="UP000194127"/>
    </source>
</evidence>
<feature type="region of interest" description="Disordered" evidence="1">
    <location>
        <begin position="458"/>
        <end position="533"/>
    </location>
</feature>
<dbReference type="GeneID" id="36321898"/>
<accession>A0A1X6N2Z1</accession>
<name>A0A1X6N2Z1_9APHY</name>